<dbReference type="PANTHER" id="PTHR30619">
    <property type="entry name" value="DNA INTERNALIZATION/COMPETENCE PROTEIN COMEC/REC2"/>
    <property type="match status" value="1"/>
</dbReference>
<gene>
    <name evidence="2" type="ORF">J0H12_05525</name>
</gene>
<name>A0A8J7PMM8_9PROT</name>
<proteinExistence type="predicted"/>
<dbReference type="InterPro" id="IPR036866">
    <property type="entry name" value="RibonucZ/Hydroxyglut_hydro"/>
</dbReference>
<sequence>MRKFFITVCAFLYSTNLYATYPLKDEITFFNVGQGHAVLVNKIGYTPLLIDAGSDGRPYAQGETYEWKTYPEPLLIGQISRKILDCWQQSHGGVLQGGDYHLNIIVTHPDKDHKDFIPSVLSQICSIQPHNNFTFSIKALLGGNDTLYPQGFLGGYAFWYSSTYLGLYSRGVCGFLETSGCITHLYCPEGIKSDDNRWSIITRIQLDGISAILTGDANRTVKNQMLTSLAGRTNEIESDILLAPHHGSDNDTYCESWDQAVNPQAIIIGAAPNNGQNGYGHPRASIILKHLELLQGNGRLWAQNVMPHCILYRGDQALHETIQHKFSQAKPEPRLFDKVPNFSWEHATEMEKWHLVWADIPIYTLWTTGTLVFSENPQTPRYLDAPNGLMTYVAVPEPKYFLSPVQRDREPALIEFVTEFSINGDGDAEKTNELKQYIRTFSSEAEVFLLKESLVLKEGLSLYKNRAKILNTLLEIPSSERNALFKLVKPLIQSNTRNFSARYRIFDSLKSIISGERASFIIFLREHFFLEPKDAARTAKAIETFSQFPLNEAEEIMQLIQQIYPTLSALSTRERDSALAMVAAMHSISPTRRTPVFSTAMPFIMPHGSYLAEYPKACFHDQDDNSSLINLFKDEENLVGFSSKLQEAFQYLTNDQFPDLYKENKHFFIQALKEIPATDRINFLTKVLPLFSIISLLEHHENWTLSMRAQKLAKIYGEPNFSLKIDYCIRQIQQGRFLSIKDFDGLLSFSEKYAEKKAAKSTTEATS</sequence>
<feature type="signal peptide" evidence="1">
    <location>
        <begin position="1"/>
        <end position="19"/>
    </location>
</feature>
<dbReference type="EMBL" id="JAFKGL010000021">
    <property type="protein sequence ID" value="MBN9413363.1"/>
    <property type="molecule type" value="Genomic_DNA"/>
</dbReference>
<evidence type="ECO:0000313" key="2">
    <source>
        <dbReference type="EMBL" id="MBN9413363.1"/>
    </source>
</evidence>
<comment type="caution">
    <text evidence="2">The sequence shown here is derived from an EMBL/GenBank/DDBJ whole genome shotgun (WGS) entry which is preliminary data.</text>
</comment>
<protein>
    <recommendedName>
        <fullName evidence="4">Metallo-beta-lactamase domain-containing protein</fullName>
    </recommendedName>
</protein>
<evidence type="ECO:0000256" key="1">
    <source>
        <dbReference type="SAM" id="SignalP"/>
    </source>
</evidence>
<dbReference type="Proteomes" id="UP000664414">
    <property type="component" value="Unassembled WGS sequence"/>
</dbReference>
<keyword evidence="1" id="KW-0732">Signal</keyword>
<dbReference type="PANTHER" id="PTHR30619:SF1">
    <property type="entry name" value="RECOMBINATION PROTEIN 2"/>
    <property type="match status" value="1"/>
</dbReference>
<dbReference type="Gene3D" id="3.60.15.10">
    <property type="entry name" value="Ribonuclease Z/Hydroxyacylglutathione hydrolase-like"/>
    <property type="match status" value="2"/>
</dbReference>
<feature type="chain" id="PRO_5035177861" description="Metallo-beta-lactamase domain-containing protein" evidence="1">
    <location>
        <begin position="20"/>
        <end position="767"/>
    </location>
</feature>
<organism evidence="2 3">
    <name type="scientific">Candidatus Paracaedimonas acanthamoebae</name>
    <dbReference type="NCBI Taxonomy" id="244581"/>
    <lineage>
        <taxon>Bacteria</taxon>
        <taxon>Pseudomonadati</taxon>
        <taxon>Pseudomonadota</taxon>
        <taxon>Alphaproteobacteria</taxon>
        <taxon>Holosporales</taxon>
        <taxon>Caedimonadaceae</taxon>
        <taxon>Candidatus Paracaedimonas</taxon>
    </lineage>
</organism>
<reference evidence="2" key="1">
    <citation type="submission" date="2021-02" db="EMBL/GenBank/DDBJ databases">
        <title>Thiocyanate and organic carbon inputs drive convergent selection for specific autotrophic Afipia and Thiobacillus strains within complex microbiomes.</title>
        <authorList>
            <person name="Huddy R.J."/>
            <person name="Sachdeva R."/>
            <person name="Kadzinga F."/>
            <person name="Kantor R.S."/>
            <person name="Harrison S.T.L."/>
            <person name="Banfield J.F."/>
        </authorList>
    </citation>
    <scope>NUCLEOTIDE SEQUENCE</scope>
    <source>
        <strain evidence="2">SCN18_10_11_15_R4_P_38_20</strain>
    </source>
</reference>
<dbReference type="AlphaFoldDB" id="A0A8J7PMM8"/>
<evidence type="ECO:0000313" key="3">
    <source>
        <dbReference type="Proteomes" id="UP000664414"/>
    </source>
</evidence>
<evidence type="ECO:0008006" key="4">
    <source>
        <dbReference type="Google" id="ProtNLM"/>
    </source>
</evidence>
<dbReference type="SUPFAM" id="SSF56281">
    <property type="entry name" value="Metallo-hydrolase/oxidoreductase"/>
    <property type="match status" value="1"/>
</dbReference>
<accession>A0A8J7PMM8</accession>
<dbReference type="InterPro" id="IPR052159">
    <property type="entry name" value="Competence_DNA_uptake"/>
</dbReference>